<name>A0A328DM45_9ASTE</name>
<accession>A0A328DM45</accession>
<comment type="caution">
    <text evidence="3">Lacks conserved residue(s) required for the propagation of feature annotation.</text>
</comment>
<sequence>MEAQNRKLEFEREIDRQEIAYLEPEIAKKSLGQLMESVSEYGNPTKRLAYYFLEALSSRIFKKPARVPLALDSCWKEFVVSHRAFYHACPYLKFGFLASNHAILEASKNSPTIHIIGSWHSMGGTFTGSGRPTRRKTRECKDNLHSICSYGKEPCTLLLGTRKHLFDFAKNF</sequence>
<comment type="caution">
    <text evidence="4">The sequence shown here is derived from an EMBL/GenBank/DDBJ whole genome shotgun (WGS) entry which is preliminary data.</text>
</comment>
<organism evidence="4 5">
    <name type="scientific">Cuscuta australis</name>
    <dbReference type="NCBI Taxonomy" id="267555"/>
    <lineage>
        <taxon>Eukaryota</taxon>
        <taxon>Viridiplantae</taxon>
        <taxon>Streptophyta</taxon>
        <taxon>Embryophyta</taxon>
        <taxon>Tracheophyta</taxon>
        <taxon>Spermatophyta</taxon>
        <taxon>Magnoliopsida</taxon>
        <taxon>eudicotyledons</taxon>
        <taxon>Gunneridae</taxon>
        <taxon>Pentapetalae</taxon>
        <taxon>asterids</taxon>
        <taxon>lamiids</taxon>
        <taxon>Solanales</taxon>
        <taxon>Convolvulaceae</taxon>
        <taxon>Cuscuteae</taxon>
        <taxon>Cuscuta</taxon>
        <taxon>Cuscuta subgen. Grammica</taxon>
        <taxon>Cuscuta sect. Cleistogrammica</taxon>
    </lineage>
</organism>
<gene>
    <name evidence="4" type="ORF">DM860_005014</name>
</gene>
<comment type="similarity">
    <text evidence="3">Belongs to the GRAS family.</text>
</comment>
<dbReference type="AlphaFoldDB" id="A0A328DM45"/>
<dbReference type="PANTHER" id="PTHR31636">
    <property type="entry name" value="OSJNBA0084A10.13 PROTEIN-RELATED"/>
    <property type="match status" value="1"/>
</dbReference>
<keyword evidence="1" id="KW-0805">Transcription regulation</keyword>
<evidence type="ECO:0000313" key="4">
    <source>
        <dbReference type="EMBL" id="RAL46735.1"/>
    </source>
</evidence>
<proteinExistence type="inferred from homology"/>
<dbReference type="PROSITE" id="PS50985">
    <property type="entry name" value="GRAS"/>
    <property type="match status" value="1"/>
</dbReference>
<protein>
    <submittedName>
        <fullName evidence="4">Uncharacterized protein</fullName>
    </submittedName>
</protein>
<dbReference type="Proteomes" id="UP000249390">
    <property type="component" value="Unassembled WGS sequence"/>
</dbReference>
<evidence type="ECO:0000256" key="2">
    <source>
        <dbReference type="ARBA" id="ARBA00023163"/>
    </source>
</evidence>
<evidence type="ECO:0000313" key="5">
    <source>
        <dbReference type="Proteomes" id="UP000249390"/>
    </source>
</evidence>
<dbReference type="EMBL" id="NQVE01000122">
    <property type="protein sequence ID" value="RAL46735.1"/>
    <property type="molecule type" value="Genomic_DNA"/>
</dbReference>
<evidence type="ECO:0000256" key="1">
    <source>
        <dbReference type="ARBA" id="ARBA00023015"/>
    </source>
</evidence>
<keyword evidence="2" id="KW-0804">Transcription</keyword>
<dbReference type="InterPro" id="IPR005202">
    <property type="entry name" value="TF_GRAS"/>
</dbReference>
<reference evidence="4 5" key="1">
    <citation type="submission" date="2018-06" db="EMBL/GenBank/DDBJ databases">
        <title>The Genome of Cuscuta australis (Dodder) Provides Insight into the Evolution of Plant Parasitism.</title>
        <authorList>
            <person name="Liu H."/>
        </authorList>
    </citation>
    <scope>NUCLEOTIDE SEQUENCE [LARGE SCALE GENOMIC DNA]</scope>
    <source>
        <strain evidence="5">cv. Yunnan</strain>
        <tissue evidence="4">Vines</tissue>
    </source>
</reference>
<dbReference type="Pfam" id="PF03514">
    <property type="entry name" value="GRAS"/>
    <property type="match status" value="1"/>
</dbReference>
<evidence type="ECO:0000256" key="3">
    <source>
        <dbReference type="PROSITE-ProRule" id="PRU01191"/>
    </source>
</evidence>
<keyword evidence="5" id="KW-1185">Reference proteome</keyword>